<protein>
    <submittedName>
        <fullName evidence="1">Uncharacterized protein</fullName>
    </submittedName>
</protein>
<comment type="caution">
    <text evidence="1">The sequence shown here is derived from an EMBL/GenBank/DDBJ whole genome shotgun (WGS) entry which is preliminary data.</text>
</comment>
<dbReference type="AlphaFoldDB" id="A0A392TS17"/>
<organism evidence="1 2">
    <name type="scientific">Trifolium medium</name>
    <dbReference type="NCBI Taxonomy" id="97028"/>
    <lineage>
        <taxon>Eukaryota</taxon>
        <taxon>Viridiplantae</taxon>
        <taxon>Streptophyta</taxon>
        <taxon>Embryophyta</taxon>
        <taxon>Tracheophyta</taxon>
        <taxon>Spermatophyta</taxon>
        <taxon>Magnoliopsida</taxon>
        <taxon>eudicotyledons</taxon>
        <taxon>Gunneridae</taxon>
        <taxon>Pentapetalae</taxon>
        <taxon>rosids</taxon>
        <taxon>fabids</taxon>
        <taxon>Fabales</taxon>
        <taxon>Fabaceae</taxon>
        <taxon>Papilionoideae</taxon>
        <taxon>50 kb inversion clade</taxon>
        <taxon>NPAAA clade</taxon>
        <taxon>Hologalegina</taxon>
        <taxon>IRL clade</taxon>
        <taxon>Trifolieae</taxon>
        <taxon>Trifolium</taxon>
    </lineage>
</organism>
<dbReference type="EMBL" id="LXQA010642319">
    <property type="protein sequence ID" value="MCI63718.1"/>
    <property type="molecule type" value="Genomic_DNA"/>
</dbReference>
<accession>A0A392TS17</accession>
<reference evidence="1 2" key="1">
    <citation type="journal article" date="2018" name="Front. Plant Sci.">
        <title>Red Clover (Trifolium pratense) and Zigzag Clover (T. medium) - A Picture of Genomic Similarities and Differences.</title>
        <authorList>
            <person name="Dluhosova J."/>
            <person name="Istvanek J."/>
            <person name="Nedelnik J."/>
            <person name="Repkova J."/>
        </authorList>
    </citation>
    <scope>NUCLEOTIDE SEQUENCE [LARGE SCALE GENOMIC DNA]</scope>
    <source>
        <strain evidence="2">cv. 10/8</strain>
        <tissue evidence="1">Leaf</tissue>
    </source>
</reference>
<keyword evidence="2" id="KW-1185">Reference proteome</keyword>
<sequence length="17" mass="1897">MTQTSQQVVTKSGSTWK</sequence>
<dbReference type="Proteomes" id="UP000265520">
    <property type="component" value="Unassembled WGS sequence"/>
</dbReference>
<evidence type="ECO:0000313" key="1">
    <source>
        <dbReference type="EMBL" id="MCI63718.1"/>
    </source>
</evidence>
<evidence type="ECO:0000313" key="2">
    <source>
        <dbReference type="Proteomes" id="UP000265520"/>
    </source>
</evidence>
<name>A0A392TS17_9FABA</name>
<proteinExistence type="predicted"/>
<feature type="non-terminal residue" evidence="1">
    <location>
        <position position="17"/>
    </location>
</feature>